<organism evidence="3 4">
    <name type="scientific">Agromyces kandeliae</name>
    <dbReference type="NCBI Taxonomy" id="2666141"/>
    <lineage>
        <taxon>Bacteria</taxon>
        <taxon>Bacillati</taxon>
        <taxon>Actinomycetota</taxon>
        <taxon>Actinomycetes</taxon>
        <taxon>Micrococcales</taxon>
        <taxon>Microbacteriaceae</taxon>
        <taxon>Agromyces</taxon>
    </lineage>
</organism>
<sequence>MNDSTPEHGAITRAELASQPEMWARAIELSERHRTLLPQSGERVLVVGCGTSYYVGDAYAYLRNDAGLGRTRAAIPSEVTWVDPDEHLVVVSRSGTTADVVDFVERHRSTNRITAIIGDVETPLGRLCADRTVHLDFADERSIVQTRFATTGLTVLRASIGAIDGKLVADGRRALELDLPIDPAALRHVVFLGHRWTTGLAHEAALKVRESAGFWTEAYPVWEYQHGPISCAGPGSLVWFLSDAPESVVADVRATGADVYVDDLDPQADLPLVHRLAVELAAIRDRDPDTPPFLNRSVLVTE</sequence>
<reference evidence="3 4" key="1">
    <citation type="submission" date="2019-11" db="EMBL/GenBank/DDBJ databases">
        <title>Agromyces kandeliae sp. nov., isolated from mangrove soil.</title>
        <authorList>
            <person name="Wang R."/>
        </authorList>
    </citation>
    <scope>NUCLEOTIDE SEQUENCE [LARGE SCALE GENOMIC DNA]</scope>
    <source>
        <strain evidence="3 4">Q22</strain>
    </source>
</reference>
<dbReference type="GO" id="GO:1901135">
    <property type="term" value="P:carbohydrate derivative metabolic process"/>
    <property type="evidence" value="ECO:0007669"/>
    <property type="project" value="InterPro"/>
</dbReference>
<evidence type="ECO:0000313" key="3">
    <source>
        <dbReference type="EMBL" id="MRX44755.1"/>
    </source>
</evidence>
<proteinExistence type="predicted"/>
<keyword evidence="4" id="KW-1185">Reference proteome</keyword>
<dbReference type="AlphaFoldDB" id="A0A6L5R4D5"/>
<evidence type="ECO:0000313" key="4">
    <source>
        <dbReference type="Proteomes" id="UP000476511"/>
    </source>
</evidence>
<dbReference type="Proteomes" id="UP000476511">
    <property type="component" value="Unassembled WGS sequence"/>
</dbReference>
<keyword evidence="3" id="KW-0413">Isomerase</keyword>
<dbReference type="RefSeq" id="WP_154347319.1">
    <property type="nucleotide sequence ID" value="NZ_WKJD01000018.1"/>
</dbReference>
<dbReference type="CDD" id="cd05008">
    <property type="entry name" value="SIS_GlmS_GlmD_1"/>
    <property type="match status" value="1"/>
</dbReference>
<dbReference type="EMBL" id="WKJD01000018">
    <property type="protein sequence ID" value="MRX44755.1"/>
    <property type="molecule type" value="Genomic_DNA"/>
</dbReference>
<comment type="caution">
    <text evidence="3">The sequence shown here is derived from an EMBL/GenBank/DDBJ whole genome shotgun (WGS) entry which is preliminary data.</text>
</comment>
<gene>
    <name evidence="3" type="ORF">GJR97_13585</name>
</gene>
<evidence type="ECO:0000256" key="1">
    <source>
        <dbReference type="ARBA" id="ARBA00022737"/>
    </source>
</evidence>
<dbReference type="PANTHER" id="PTHR10937">
    <property type="entry name" value="GLUCOSAMINE--FRUCTOSE-6-PHOSPHATE AMINOTRANSFERASE, ISOMERIZING"/>
    <property type="match status" value="1"/>
</dbReference>
<dbReference type="PROSITE" id="PS51464">
    <property type="entry name" value="SIS"/>
    <property type="match status" value="1"/>
</dbReference>
<dbReference type="GO" id="GO:0016853">
    <property type="term" value="F:isomerase activity"/>
    <property type="evidence" value="ECO:0007669"/>
    <property type="project" value="UniProtKB-KW"/>
</dbReference>
<dbReference type="InterPro" id="IPR001347">
    <property type="entry name" value="SIS_dom"/>
</dbReference>
<dbReference type="InterPro" id="IPR046348">
    <property type="entry name" value="SIS_dom_sf"/>
</dbReference>
<evidence type="ECO:0000259" key="2">
    <source>
        <dbReference type="PROSITE" id="PS51464"/>
    </source>
</evidence>
<name>A0A6L5R4D5_9MICO</name>
<dbReference type="InterPro" id="IPR035466">
    <property type="entry name" value="GlmS/AgaS_SIS"/>
</dbReference>
<keyword evidence="1" id="KW-0677">Repeat</keyword>
<protein>
    <submittedName>
        <fullName evidence="3">Sugar isomerase</fullName>
    </submittedName>
</protein>
<feature type="domain" description="SIS" evidence="2">
    <location>
        <begin position="33"/>
        <end position="172"/>
    </location>
</feature>
<dbReference type="Gene3D" id="3.40.50.10490">
    <property type="entry name" value="Glucose-6-phosphate isomerase like protein, domain 1"/>
    <property type="match status" value="2"/>
</dbReference>
<dbReference type="GO" id="GO:0097367">
    <property type="term" value="F:carbohydrate derivative binding"/>
    <property type="evidence" value="ECO:0007669"/>
    <property type="project" value="InterPro"/>
</dbReference>
<dbReference type="SUPFAM" id="SSF53697">
    <property type="entry name" value="SIS domain"/>
    <property type="match status" value="1"/>
</dbReference>
<accession>A0A6L5R4D5</accession>